<evidence type="ECO:0000313" key="5">
    <source>
        <dbReference type="Proteomes" id="UP001497512"/>
    </source>
</evidence>
<keyword evidence="3" id="KW-0732">Signal</keyword>
<feature type="signal peptide" evidence="3">
    <location>
        <begin position="1"/>
        <end position="33"/>
    </location>
</feature>
<gene>
    <name evidence="4" type="ORF">CSSPTR1EN2_LOCUS9255</name>
</gene>
<sequence>MATGSKQPAVMRMLMCMSLLVLVTVNMVNSVEASTGNRKMQATIDCNLRHLAHKDMQGDFNSVAGFFRNLVKPLYHHRSHERRNPDFAAVGIRAVCIPKTESLLEEHEGRHDCAYNKSDGSRAVGVGYNLDDDSDTRRSELSVVLADYDKVYKGEDCLNSVQISALLTVDTKRALDRAANSVASLDDQCCEVMAVFGDIQHSTGSDELEGKDFEDFVEAASAKKWKKAGKKLRQTVWCQKHRHRCEDDAARIRQGCDVISMVIDAAARA</sequence>
<dbReference type="SUPFAM" id="SSF53955">
    <property type="entry name" value="Lysozyme-like"/>
    <property type="match status" value="1"/>
</dbReference>
<protein>
    <submittedName>
        <fullName evidence="4">Uncharacterized protein</fullName>
    </submittedName>
</protein>
<organism evidence="4 5">
    <name type="scientific">Sphagnum troendelagicum</name>
    <dbReference type="NCBI Taxonomy" id="128251"/>
    <lineage>
        <taxon>Eukaryota</taxon>
        <taxon>Viridiplantae</taxon>
        <taxon>Streptophyta</taxon>
        <taxon>Embryophyta</taxon>
        <taxon>Bryophyta</taxon>
        <taxon>Sphagnophytina</taxon>
        <taxon>Sphagnopsida</taxon>
        <taxon>Sphagnales</taxon>
        <taxon>Sphagnaceae</taxon>
        <taxon>Sphagnum</taxon>
    </lineage>
</organism>
<dbReference type="PANTHER" id="PTHR37406:SF1">
    <property type="entry name" value="T4-TYPE LYSOZYME 1-RELATED"/>
    <property type="match status" value="1"/>
</dbReference>
<evidence type="ECO:0000256" key="2">
    <source>
        <dbReference type="ARBA" id="ARBA00022638"/>
    </source>
</evidence>
<dbReference type="Gene3D" id="1.10.530.40">
    <property type="match status" value="1"/>
</dbReference>
<keyword evidence="5" id="KW-1185">Reference proteome</keyword>
<evidence type="ECO:0000313" key="4">
    <source>
        <dbReference type="EMBL" id="CAK9208582.1"/>
    </source>
</evidence>
<proteinExistence type="predicted"/>
<dbReference type="InterPro" id="IPR023346">
    <property type="entry name" value="Lysozyme-like_dom_sf"/>
</dbReference>
<accession>A0ABP0TYQ7</accession>
<dbReference type="InterPro" id="IPR052619">
    <property type="entry name" value="Phage_lysozyme-like"/>
</dbReference>
<dbReference type="PANTHER" id="PTHR37406">
    <property type="entry name" value="T4-TYPE LYSOZYME 1-RELATED"/>
    <property type="match status" value="1"/>
</dbReference>
<dbReference type="Proteomes" id="UP001497512">
    <property type="component" value="Chromosome 17"/>
</dbReference>
<dbReference type="InterPro" id="IPR023347">
    <property type="entry name" value="Lysozyme_dom_sf"/>
</dbReference>
<keyword evidence="1" id="KW-0929">Antimicrobial</keyword>
<keyword evidence="2" id="KW-0081">Bacteriolytic enzyme</keyword>
<evidence type="ECO:0000256" key="1">
    <source>
        <dbReference type="ARBA" id="ARBA00022529"/>
    </source>
</evidence>
<evidence type="ECO:0000256" key="3">
    <source>
        <dbReference type="SAM" id="SignalP"/>
    </source>
</evidence>
<dbReference type="EMBL" id="OZ019909">
    <property type="protein sequence ID" value="CAK9208582.1"/>
    <property type="molecule type" value="Genomic_DNA"/>
</dbReference>
<name>A0ABP0TYQ7_9BRYO</name>
<feature type="chain" id="PRO_5045981105" evidence="3">
    <location>
        <begin position="34"/>
        <end position="269"/>
    </location>
</feature>
<reference evidence="4" key="1">
    <citation type="submission" date="2024-02" db="EMBL/GenBank/DDBJ databases">
        <authorList>
            <consortium name="ELIXIR-Norway"/>
            <consortium name="Elixir Norway"/>
        </authorList>
    </citation>
    <scope>NUCLEOTIDE SEQUENCE</scope>
</reference>